<dbReference type="InterPro" id="IPR018200">
    <property type="entry name" value="USP_CS"/>
</dbReference>
<feature type="region of interest" description="Disordered" evidence="8">
    <location>
        <begin position="638"/>
        <end position="691"/>
    </location>
</feature>
<keyword evidence="7" id="KW-0788">Thiol protease</keyword>
<accession>A0A1U7LVW2</accession>
<dbReference type="SUPFAM" id="SSF52821">
    <property type="entry name" value="Rhodanese/Cell cycle control phosphatase"/>
    <property type="match status" value="1"/>
</dbReference>
<feature type="compositionally biased region" description="Polar residues" evidence="8">
    <location>
        <begin position="117"/>
        <end position="131"/>
    </location>
</feature>
<dbReference type="PROSITE" id="PS00972">
    <property type="entry name" value="USP_1"/>
    <property type="match status" value="1"/>
</dbReference>
<dbReference type="STRING" id="1198029.A0A1U7LVW2"/>
<dbReference type="InterPro" id="IPR028889">
    <property type="entry name" value="USP"/>
</dbReference>
<evidence type="ECO:0000259" key="9">
    <source>
        <dbReference type="PROSITE" id="PS50235"/>
    </source>
</evidence>
<dbReference type="OMA" id="PFVHTYE"/>
<dbReference type="Gene3D" id="3.90.70.10">
    <property type="entry name" value="Cysteine proteinases"/>
    <property type="match status" value="1"/>
</dbReference>
<sequence length="1035" mass="117237">MAALPPSLNPRCIPDISARALSEIRNERILLQASARSLCARAYGYFAQAQEASNTGKHETAYFYYLKCGLIIEEVPTRKDFYKWKEKNDDSLNDYLIVRSVTRDRIRKLAKLLAQPSSDAGSDKASLQSFKDPSGLDDQPQTRSAEEQGIALLCFFPTKVIYPRLSQRDVPDAWIVTSASNDSDNGSIYRNRLRDATERQRTSQTSSNSSADDHLLQRFEKLSIKKHEPNNVDLKGSQVLPLNSTDSNVVFNCLPRSSLENFKNYNLSEISSITQTPLQARHPISNADPPSAAHDHSISDFWEEEPHIPALLPDKFAQTNVITVAILHSYLFDRSPKPSILFIDVRDRKLFEKSRIRGQHVVNVEPIILSEGITGPELEKALCLATRREQYLFSSRSQFDIVVYYDQSSRINQVTGGPLDEEHARILHTLAQAIFEYNGYLKPLKRMPLFLLGGLDRWIAHIGEDGLDRTLLPTKEYRSELPSTLSDGQELQPSNVREPRRYTLEQDLPTGVEIDLDAEIKWLQQLQTEKAGELEQTPSNDYRPNKKKIHRAASIIPSSDSGYARTITDYLQQPNGISSPCVVDSDNGYHSIYTANKTEDHPVSPTSLDWHPSGPNRVLQRSRTILDHPFHGFSKLQDVRSNEETPSAEIPLTATDMGNSPRPKADSLPPKVPEKRRMNSLQSRQPSSTLPAINTGLKNLGNSCYMNAVLQCLSGSVPLSRYYNDGSFRREIARNNPLGSQGKLSEAYTNVLKHLWSSNYTFVSPVTFRDLIGRMNSQFGNDDQQDASEFLSFLLDALHEDTNLAFDRSKFRELTKDEEDRRNGLPIQVVSPIEWSRYTHRNSSRIVSFFQGQLLSQLNAFSMLSLPLALNAHHGKSSIYDCLGMFLQPEILRGENSWLCPKCKKPREASKQLMITRLPPLLIIHLKRFSMNGRWRDKLNMPVEVPLQTLDLSPYVVPEANSTHGHDSLGTLETVCYGMIIHHGQGLTSGHYTAYVLDESNQWWHFDDTRVSKVSEEEVFKAQAYIVFYKRKAMV</sequence>
<dbReference type="OrthoDB" id="292964at2759"/>
<feature type="compositionally biased region" description="Polar residues" evidence="8">
    <location>
        <begin position="679"/>
        <end position="691"/>
    </location>
</feature>
<feature type="region of interest" description="Disordered" evidence="8">
    <location>
        <begin position="195"/>
        <end position="214"/>
    </location>
</feature>
<feature type="domain" description="USP" evidence="9">
    <location>
        <begin position="695"/>
        <end position="1032"/>
    </location>
</feature>
<dbReference type="GO" id="GO:0004843">
    <property type="term" value="F:cysteine-type deubiquitinase activity"/>
    <property type="evidence" value="ECO:0007669"/>
    <property type="project" value="UniProtKB-EC"/>
</dbReference>
<reference evidence="10 11" key="1">
    <citation type="submission" date="2016-04" db="EMBL/GenBank/DDBJ databases">
        <title>Evolutionary innovation and constraint leading to complex multicellularity in the Ascomycota.</title>
        <authorList>
            <person name="Cisse O."/>
            <person name="Nguyen A."/>
            <person name="Hewitt D.A."/>
            <person name="Jedd G."/>
            <person name="Stajich J.E."/>
        </authorList>
    </citation>
    <scope>NUCLEOTIDE SEQUENCE [LARGE SCALE GENOMIC DNA]</scope>
    <source>
        <strain evidence="10 11">DAH-3</strain>
    </source>
</reference>
<dbReference type="GO" id="GO:0006508">
    <property type="term" value="P:proteolysis"/>
    <property type="evidence" value="ECO:0007669"/>
    <property type="project" value="UniProtKB-KW"/>
</dbReference>
<dbReference type="Proteomes" id="UP000186594">
    <property type="component" value="Unassembled WGS sequence"/>
</dbReference>
<protein>
    <recommendedName>
        <fullName evidence="3">ubiquitinyl hydrolase 1</fullName>
        <ecNumber evidence="3">3.4.19.12</ecNumber>
    </recommendedName>
</protein>
<evidence type="ECO:0000313" key="10">
    <source>
        <dbReference type="EMBL" id="OLL26651.1"/>
    </source>
</evidence>
<dbReference type="InterPro" id="IPR038765">
    <property type="entry name" value="Papain-like_cys_pep_sf"/>
</dbReference>
<dbReference type="EMBL" id="LXFE01000157">
    <property type="protein sequence ID" value="OLL26651.1"/>
    <property type="molecule type" value="Genomic_DNA"/>
</dbReference>
<name>A0A1U7LVW2_NEOID</name>
<feature type="region of interest" description="Disordered" evidence="8">
    <location>
        <begin position="480"/>
        <end position="499"/>
    </location>
</feature>
<feature type="compositionally biased region" description="Polar residues" evidence="8">
    <location>
        <begin position="481"/>
        <end position="495"/>
    </location>
</feature>
<dbReference type="CDD" id="cd02674">
    <property type="entry name" value="Peptidase_C19R"/>
    <property type="match status" value="1"/>
</dbReference>
<comment type="catalytic activity">
    <reaction evidence="1">
        <text>Thiol-dependent hydrolysis of ester, thioester, amide, peptide and isopeptide bonds formed by the C-terminal Gly of ubiquitin (a 76-residue protein attached to proteins as an intracellular targeting signal).</text>
        <dbReference type="EC" id="3.4.19.12"/>
    </reaction>
</comment>
<organism evidence="10 11">
    <name type="scientific">Neolecta irregularis (strain DAH-3)</name>
    <dbReference type="NCBI Taxonomy" id="1198029"/>
    <lineage>
        <taxon>Eukaryota</taxon>
        <taxon>Fungi</taxon>
        <taxon>Dikarya</taxon>
        <taxon>Ascomycota</taxon>
        <taxon>Taphrinomycotina</taxon>
        <taxon>Neolectales</taxon>
        <taxon>Neolectaceae</taxon>
        <taxon>Neolecta</taxon>
    </lineage>
</organism>
<dbReference type="SUPFAM" id="SSF140856">
    <property type="entry name" value="USP8 N-terminal domain-like"/>
    <property type="match status" value="1"/>
</dbReference>
<dbReference type="SUPFAM" id="SSF54001">
    <property type="entry name" value="Cysteine proteinases"/>
    <property type="match status" value="1"/>
</dbReference>
<proteinExistence type="inferred from homology"/>
<feature type="region of interest" description="Disordered" evidence="8">
    <location>
        <begin position="117"/>
        <end position="143"/>
    </location>
</feature>
<dbReference type="InterPro" id="IPR001394">
    <property type="entry name" value="Peptidase_C19_UCH"/>
</dbReference>
<evidence type="ECO:0000256" key="8">
    <source>
        <dbReference type="SAM" id="MobiDB-lite"/>
    </source>
</evidence>
<evidence type="ECO:0000256" key="3">
    <source>
        <dbReference type="ARBA" id="ARBA00012759"/>
    </source>
</evidence>
<dbReference type="PANTHER" id="PTHR21646">
    <property type="entry name" value="UBIQUITIN CARBOXYL-TERMINAL HYDROLASE"/>
    <property type="match status" value="1"/>
</dbReference>
<evidence type="ECO:0000256" key="5">
    <source>
        <dbReference type="ARBA" id="ARBA00022786"/>
    </source>
</evidence>
<evidence type="ECO:0000256" key="7">
    <source>
        <dbReference type="ARBA" id="ARBA00022807"/>
    </source>
</evidence>
<gene>
    <name evidence="10" type="ORF">NEOLI_000103</name>
</gene>
<dbReference type="AlphaFoldDB" id="A0A1U7LVW2"/>
<keyword evidence="5" id="KW-0833">Ubl conjugation pathway</keyword>
<dbReference type="PROSITE" id="PS50235">
    <property type="entry name" value="USP_3"/>
    <property type="match status" value="1"/>
</dbReference>
<dbReference type="EC" id="3.4.19.12" evidence="3"/>
<evidence type="ECO:0000256" key="1">
    <source>
        <dbReference type="ARBA" id="ARBA00000707"/>
    </source>
</evidence>
<comment type="similarity">
    <text evidence="2">Belongs to the peptidase C19 family.</text>
</comment>
<keyword evidence="4" id="KW-0645">Protease</keyword>
<dbReference type="PANTHER" id="PTHR21646:SF95">
    <property type="entry name" value="UBIQUITIN CARBOXYL-TERMINAL HYDROLASE 4-RELATED"/>
    <property type="match status" value="1"/>
</dbReference>
<evidence type="ECO:0000313" key="11">
    <source>
        <dbReference type="Proteomes" id="UP000186594"/>
    </source>
</evidence>
<comment type="caution">
    <text evidence="10">The sequence shown here is derived from an EMBL/GenBank/DDBJ whole genome shotgun (WGS) entry which is preliminary data.</text>
</comment>
<evidence type="ECO:0000256" key="4">
    <source>
        <dbReference type="ARBA" id="ARBA00022670"/>
    </source>
</evidence>
<dbReference type="InterPro" id="IPR036873">
    <property type="entry name" value="Rhodanese-like_dom_sf"/>
</dbReference>
<evidence type="ECO:0000256" key="6">
    <source>
        <dbReference type="ARBA" id="ARBA00022801"/>
    </source>
</evidence>
<keyword evidence="6 10" id="KW-0378">Hydrolase</keyword>
<dbReference type="GO" id="GO:0016579">
    <property type="term" value="P:protein deubiquitination"/>
    <property type="evidence" value="ECO:0007669"/>
    <property type="project" value="InterPro"/>
</dbReference>
<keyword evidence="11" id="KW-1185">Reference proteome</keyword>
<dbReference type="InterPro" id="IPR050185">
    <property type="entry name" value="Ub_carboxyl-term_hydrolase"/>
</dbReference>
<evidence type="ECO:0000256" key="2">
    <source>
        <dbReference type="ARBA" id="ARBA00009085"/>
    </source>
</evidence>
<dbReference type="Pfam" id="PF00443">
    <property type="entry name" value="UCH"/>
    <property type="match status" value="1"/>
</dbReference>
<dbReference type="Gene3D" id="3.40.250.10">
    <property type="entry name" value="Rhodanese-like domain"/>
    <property type="match status" value="1"/>
</dbReference>
<dbReference type="Gene3D" id="1.20.58.80">
    <property type="entry name" value="Phosphotransferase system, lactose/cellobiose-type IIA subunit"/>
    <property type="match status" value="1"/>
</dbReference>